<organism evidence="1 2">
    <name type="scientific">Lithocarpus litseifolius</name>
    <dbReference type="NCBI Taxonomy" id="425828"/>
    <lineage>
        <taxon>Eukaryota</taxon>
        <taxon>Viridiplantae</taxon>
        <taxon>Streptophyta</taxon>
        <taxon>Embryophyta</taxon>
        <taxon>Tracheophyta</taxon>
        <taxon>Spermatophyta</taxon>
        <taxon>Magnoliopsida</taxon>
        <taxon>eudicotyledons</taxon>
        <taxon>Gunneridae</taxon>
        <taxon>Pentapetalae</taxon>
        <taxon>rosids</taxon>
        <taxon>fabids</taxon>
        <taxon>Fagales</taxon>
        <taxon>Fagaceae</taxon>
        <taxon>Lithocarpus</taxon>
    </lineage>
</organism>
<reference evidence="1 2" key="1">
    <citation type="submission" date="2024-01" db="EMBL/GenBank/DDBJ databases">
        <title>A telomere-to-telomere, gap-free genome of sweet tea (Lithocarpus litseifolius).</title>
        <authorList>
            <person name="Zhou J."/>
        </authorList>
    </citation>
    <scope>NUCLEOTIDE SEQUENCE [LARGE SCALE GENOMIC DNA]</scope>
    <source>
        <strain evidence="1">Zhou-2022a</strain>
        <tissue evidence="1">Leaf</tissue>
    </source>
</reference>
<evidence type="ECO:0000313" key="1">
    <source>
        <dbReference type="EMBL" id="KAL0007186.1"/>
    </source>
</evidence>
<gene>
    <name evidence="1" type="ORF">SO802_008688</name>
</gene>
<dbReference type="Proteomes" id="UP001459277">
    <property type="component" value="Unassembled WGS sequence"/>
</dbReference>
<comment type="caution">
    <text evidence="1">The sequence shown here is derived from an EMBL/GenBank/DDBJ whole genome shotgun (WGS) entry which is preliminary data.</text>
</comment>
<proteinExistence type="predicted"/>
<keyword evidence="2" id="KW-1185">Reference proteome</keyword>
<dbReference type="EMBL" id="JAZDWU010000003">
    <property type="protein sequence ID" value="KAL0007186.1"/>
    <property type="molecule type" value="Genomic_DNA"/>
</dbReference>
<protein>
    <submittedName>
        <fullName evidence="1">Uncharacterized protein</fullName>
    </submittedName>
</protein>
<name>A0AAW2DDI1_9ROSI</name>
<sequence>MTNYDAKDHYFAELSEFIDRQVLDYVCLESGDDSHIVGGLGIDKHAKIPKNFLGLLLFRKLSTCRYYVCNPTCRYYVCNPTTKEYGHSLLL</sequence>
<accession>A0AAW2DDI1</accession>
<dbReference type="AlphaFoldDB" id="A0AAW2DDI1"/>
<evidence type="ECO:0000313" key="2">
    <source>
        <dbReference type="Proteomes" id="UP001459277"/>
    </source>
</evidence>